<evidence type="ECO:0000256" key="6">
    <source>
        <dbReference type="ARBA" id="ARBA00023159"/>
    </source>
</evidence>
<feature type="compositionally biased region" description="Basic and acidic residues" evidence="11">
    <location>
        <begin position="153"/>
        <end position="163"/>
    </location>
</feature>
<reference evidence="13" key="3">
    <citation type="submission" date="2025-09" db="UniProtKB">
        <authorList>
            <consortium name="Ensembl"/>
        </authorList>
    </citation>
    <scope>IDENTIFICATION</scope>
</reference>
<dbReference type="Gene3D" id="1.10.10.60">
    <property type="entry name" value="Homeodomain-like"/>
    <property type="match status" value="1"/>
</dbReference>
<evidence type="ECO:0000256" key="1">
    <source>
        <dbReference type="ARBA" id="ARBA00004123"/>
    </source>
</evidence>
<dbReference type="AlphaFoldDB" id="A0A8C9SEX2"/>
<dbReference type="SUPFAM" id="SSF46689">
    <property type="entry name" value="Homeodomain-like"/>
    <property type="match status" value="1"/>
</dbReference>
<dbReference type="GO" id="GO:0000981">
    <property type="term" value="F:DNA-binding transcription factor activity, RNA polymerase II-specific"/>
    <property type="evidence" value="ECO:0007669"/>
    <property type="project" value="InterPro"/>
</dbReference>
<feature type="region of interest" description="Disordered" evidence="11">
    <location>
        <begin position="11"/>
        <end position="163"/>
    </location>
</feature>
<keyword evidence="6" id="KW-0010">Activator</keyword>
<evidence type="ECO:0000256" key="11">
    <source>
        <dbReference type="SAM" id="MobiDB-lite"/>
    </source>
</evidence>
<organism evidence="13 14">
    <name type="scientific">Scleropages formosus</name>
    <name type="common">Asian bonytongue</name>
    <name type="synonym">Osteoglossum formosum</name>
    <dbReference type="NCBI Taxonomy" id="113540"/>
    <lineage>
        <taxon>Eukaryota</taxon>
        <taxon>Metazoa</taxon>
        <taxon>Chordata</taxon>
        <taxon>Craniata</taxon>
        <taxon>Vertebrata</taxon>
        <taxon>Euteleostomi</taxon>
        <taxon>Actinopterygii</taxon>
        <taxon>Neopterygii</taxon>
        <taxon>Teleostei</taxon>
        <taxon>Osteoglossocephala</taxon>
        <taxon>Osteoglossomorpha</taxon>
        <taxon>Osteoglossiformes</taxon>
        <taxon>Osteoglossidae</taxon>
        <taxon>Scleropages</taxon>
    </lineage>
</organism>
<dbReference type="PROSITE" id="PS00027">
    <property type="entry name" value="HOMEOBOX_1"/>
    <property type="match status" value="1"/>
</dbReference>
<evidence type="ECO:0000313" key="14">
    <source>
        <dbReference type="Proteomes" id="UP000694397"/>
    </source>
</evidence>
<keyword evidence="14" id="KW-1185">Reference proteome</keyword>
<dbReference type="PANTHER" id="PTHR24328">
    <property type="entry name" value="HOMEOBOX PROTEIN MOX"/>
    <property type="match status" value="1"/>
</dbReference>
<dbReference type="KEGG" id="sfm:108935595"/>
<dbReference type="GO" id="GO:0061053">
    <property type="term" value="P:somite development"/>
    <property type="evidence" value="ECO:0007669"/>
    <property type="project" value="TreeGrafter"/>
</dbReference>
<evidence type="ECO:0000256" key="7">
    <source>
        <dbReference type="ARBA" id="ARBA00023163"/>
    </source>
</evidence>
<dbReference type="GeneTree" id="ENSGT00940000154018"/>
<dbReference type="SMART" id="SM00389">
    <property type="entry name" value="HOX"/>
    <property type="match status" value="1"/>
</dbReference>
<dbReference type="FunFam" id="1.10.10.60:FF:000109">
    <property type="entry name" value="Homeobox protein MOX-2"/>
    <property type="match status" value="1"/>
</dbReference>
<keyword evidence="3" id="KW-0805">Transcription regulation</keyword>
<accession>A0A8C9SEX2</accession>
<dbReference type="Ensembl" id="ENSSFOT00015032197.2">
    <property type="protein sequence ID" value="ENSSFOP00015031840.2"/>
    <property type="gene ID" value="ENSSFOG00015020394.2"/>
</dbReference>
<evidence type="ECO:0000256" key="3">
    <source>
        <dbReference type="ARBA" id="ARBA00023015"/>
    </source>
</evidence>
<name>A0A8C9SEX2_SCLFO</name>
<evidence type="ECO:0000256" key="8">
    <source>
        <dbReference type="ARBA" id="ARBA00023242"/>
    </source>
</evidence>
<proteinExistence type="predicted"/>
<keyword evidence="5 9" id="KW-0371">Homeobox</keyword>
<dbReference type="InterPro" id="IPR017970">
    <property type="entry name" value="Homeobox_CS"/>
</dbReference>
<dbReference type="InterPro" id="IPR001356">
    <property type="entry name" value="HD"/>
</dbReference>
<evidence type="ECO:0000259" key="12">
    <source>
        <dbReference type="PROSITE" id="PS50071"/>
    </source>
</evidence>
<evidence type="ECO:0000256" key="5">
    <source>
        <dbReference type="ARBA" id="ARBA00023155"/>
    </source>
</evidence>
<dbReference type="GO" id="GO:0000978">
    <property type="term" value="F:RNA polymerase II cis-regulatory region sequence-specific DNA binding"/>
    <property type="evidence" value="ECO:0007669"/>
    <property type="project" value="TreeGrafter"/>
</dbReference>
<dbReference type="RefSeq" id="XP_029104328.1">
    <property type="nucleotide sequence ID" value="XM_029248495.1"/>
</dbReference>
<dbReference type="InterPro" id="IPR042634">
    <property type="entry name" value="MOX-1/MOX-2"/>
</dbReference>
<dbReference type="InterPro" id="IPR020479">
    <property type="entry name" value="HD_metazoa"/>
</dbReference>
<dbReference type="Proteomes" id="UP000694397">
    <property type="component" value="Chromosome 23"/>
</dbReference>
<dbReference type="PROSITE" id="PS50071">
    <property type="entry name" value="HOMEOBOX_2"/>
    <property type="match status" value="1"/>
</dbReference>
<gene>
    <name evidence="13" type="primary">LOC108935595</name>
</gene>
<dbReference type="CDD" id="cd00086">
    <property type="entry name" value="homeodomain"/>
    <property type="match status" value="1"/>
</dbReference>
<feature type="DNA-binding region" description="Homeobox" evidence="9">
    <location>
        <begin position="157"/>
        <end position="216"/>
    </location>
</feature>
<protein>
    <submittedName>
        <fullName evidence="13">Mesenchyme homeobox 2b</fullName>
    </submittedName>
</protein>
<dbReference type="OrthoDB" id="6159439at2759"/>
<evidence type="ECO:0000256" key="9">
    <source>
        <dbReference type="PROSITE-ProRule" id="PRU00108"/>
    </source>
</evidence>
<evidence type="ECO:0000313" key="13">
    <source>
        <dbReference type="Ensembl" id="ENSSFOP00015031840.2"/>
    </source>
</evidence>
<dbReference type="PRINTS" id="PR00024">
    <property type="entry name" value="HOMEOBOX"/>
</dbReference>
<feature type="compositionally biased region" description="Basic and acidic residues" evidence="11">
    <location>
        <begin position="129"/>
        <end position="141"/>
    </location>
</feature>
<feature type="compositionally biased region" description="Basic and acidic residues" evidence="11">
    <location>
        <begin position="258"/>
        <end position="272"/>
    </location>
</feature>
<dbReference type="GO" id="GO:0005634">
    <property type="term" value="C:nucleus"/>
    <property type="evidence" value="ECO:0007669"/>
    <property type="project" value="UniProtKB-SubCell"/>
</dbReference>
<sequence>MDHSLFGCLRGPPGPHAPTQGLHSAFAQSPLAPHGHSERGVSYPELPGASPPCALPGYPGEGAVFGGQLHRGHHHPPPQSQPHAPGWHVSQMPSPPPPRSGARHGPCAPPPGPSSPDLRSGTPTTTPADPDRRNGKRKSDSSDSQDGSYKCDASSKPRKERTAFTKEQIRELEAEFSHHNYLTRLRRYEIAVNLDLTERQVKVWFQNRRMKWKRVKGGQQGALAREKELVNVKKGTLLPSEFSNIAGIQHPADSLVNDDSRDSDQSAEHAHL</sequence>
<evidence type="ECO:0000256" key="2">
    <source>
        <dbReference type="ARBA" id="ARBA00022473"/>
    </source>
</evidence>
<dbReference type="GO" id="GO:0045944">
    <property type="term" value="P:positive regulation of transcription by RNA polymerase II"/>
    <property type="evidence" value="ECO:0007669"/>
    <property type="project" value="InterPro"/>
</dbReference>
<evidence type="ECO:0000256" key="4">
    <source>
        <dbReference type="ARBA" id="ARBA00023125"/>
    </source>
</evidence>
<keyword evidence="4 9" id="KW-0238">DNA-binding</keyword>
<evidence type="ECO:0000256" key="10">
    <source>
        <dbReference type="RuleBase" id="RU000682"/>
    </source>
</evidence>
<keyword evidence="7" id="KW-0804">Transcription</keyword>
<feature type="domain" description="Homeobox" evidence="12">
    <location>
        <begin position="155"/>
        <end position="215"/>
    </location>
</feature>
<comment type="subcellular location">
    <subcellularLocation>
        <location evidence="1 9 10">Nucleus</location>
    </subcellularLocation>
</comment>
<keyword evidence="2" id="KW-0217">Developmental protein</keyword>
<reference evidence="13" key="2">
    <citation type="submission" date="2025-08" db="UniProtKB">
        <authorList>
            <consortium name="Ensembl"/>
        </authorList>
    </citation>
    <scope>IDENTIFICATION</scope>
</reference>
<dbReference type="InterPro" id="IPR009057">
    <property type="entry name" value="Homeodomain-like_sf"/>
</dbReference>
<dbReference type="PANTHER" id="PTHR24328:SF1">
    <property type="entry name" value="HOMEOBOX PROTEIN MOX-2"/>
    <property type="match status" value="1"/>
</dbReference>
<keyword evidence="8 9" id="KW-0539">Nucleus</keyword>
<dbReference type="Pfam" id="PF00046">
    <property type="entry name" value="Homeodomain"/>
    <property type="match status" value="1"/>
</dbReference>
<reference evidence="13 14" key="1">
    <citation type="submission" date="2019-04" db="EMBL/GenBank/DDBJ databases">
        <authorList>
            <consortium name="Wellcome Sanger Institute Data Sharing"/>
        </authorList>
    </citation>
    <scope>NUCLEOTIDE SEQUENCE [LARGE SCALE GENOMIC DNA]</scope>
</reference>
<dbReference type="GeneID" id="108935595"/>
<feature type="region of interest" description="Disordered" evidence="11">
    <location>
        <begin position="253"/>
        <end position="272"/>
    </location>
</feature>